<proteinExistence type="predicted"/>
<evidence type="ECO:0000313" key="2">
    <source>
        <dbReference type="Proteomes" id="UP000231701"/>
    </source>
</evidence>
<evidence type="ECO:0000313" key="1">
    <source>
        <dbReference type="EMBL" id="ATX79315.1"/>
    </source>
</evidence>
<dbReference type="Proteomes" id="UP000231701">
    <property type="component" value="Chromosome"/>
</dbReference>
<sequence length="30" mass="3330">MTQRIVFNGLGFAGKAMAANRYLLTSEKIQ</sequence>
<dbReference type="AlphaFoldDB" id="A0A2K8KWP1"/>
<organism evidence="1 2">
    <name type="scientific">Mariprofundus aestuarium</name>
    <dbReference type="NCBI Taxonomy" id="1921086"/>
    <lineage>
        <taxon>Bacteria</taxon>
        <taxon>Pseudomonadati</taxon>
        <taxon>Pseudomonadota</taxon>
        <taxon>Candidatius Mariprofundia</taxon>
        <taxon>Mariprofundales</taxon>
        <taxon>Mariprofundaceae</taxon>
        <taxon>Mariprofundus</taxon>
    </lineage>
</organism>
<reference evidence="1 2" key="1">
    <citation type="submission" date="2016-12" db="EMBL/GenBank/DDBJ databases">
        <title>Isolation and genomic insights into novel planktonic Zetaproteobacteria from stratified waters of the Chesapeake Bay.</title>
        <authorList>
            <person name="McAllister S.M."/>
            <person name="Kato S."/>
            <person name="Chan C.S."/>
            <person name="Chiu B.K."/>
            <person name="Field E.K."/>
        </authorList>
    </citation>
    <scope>NUCLEOTIDE SEQUENCE [LARGE SCALE GENOMIC DNA]</scope>
    <source>
        <strain evidence="1 2">CP-5</strain>
    </source>
</reference>
<name>A0A2K8KWP1_MARES</name>
<keyword evidence="2" id="KW-1185">Reference proteome</keyword>
<dbReference type="KEGG" id="maes:Ga0123461_0895"/>
<protein>
    <submittedName>
        <fullName evidence="1">Uncharacterized protein</fullName>
    </submittedName>
</protein>
<dbReference type="EMBL" id="CP018799">
    <property type="protein sequence ID" value="ATX79315.1"/>
    <property type="molecule type" value="Genomic_DNA"/>
</dbReference>
<accession>A0A2K8KWP1</accession>
<gene>
    <name evidence="1" type="ORF">Ga0123461_0895</name>
</gene>